<feature type="compositionally biased region" description="Low complexity" evidence="1">
    <location>
        <begin position="1"/>
        <end position="22"/>
    </location>
</feature>
<name>A0A0A8ZRD1_ARUDO</name>
<accession>A0A0A8ZRD1</accession>
<dbReference type="EMBL" id="GBRH01257662">
    <property type="protein sequence ID" value="JAD40233.1"/>
    <property type="molecule type" value="Transcribed_RNA"/>
</dbReference>
<proteinExistence type="predicted"/>
<sequence length="29" mass="3188">MRPPRRGSATAARCGTARRATGWRSRPCT</sequence>
<feature type="region of interest" description="Disordered" evidence="1">
    <location>
        <begin position="1"/>
        <end position="29"/>
    </location>
</feature>
<organism evidence="2">
    <name type="scientific">Arundo donax</name>
    <name type="common">Giant reed</name>
    <name type="synonym">Donax arundinaceus</name>
    <dbReference type="NCBI Taxonomy" id="35708"/>
    <lineage>
        <taxon>Eukaryota</taxon>
        <taxon>Viridiplantae</taxon>
        <taxon>Streptophyta</taxon>
        <taxon>Embryophyta</taxon>
        <taxon>Tracheophyta</taxon>
        <taxon>Spermatophyta</taxon>
        <taxon>Magnoliopsida</taxon>
        <taxon>Liliopsida</taxon>
        <taxon>Poales</taxon>
        <taxon>Poaceae</taxon>
        <taxon>PACMAD clade</taxon>
        <taxon>Arundinoideae</taxon>
        <taxon>Arundineae</taxon>
        <taxon>Arundo</taxon>
    </lineage>
</organism>
<reference evidence="2" key="2">
    <citation type="journal article" date="2015" name="Data Brief">
        <title>Shoot transcriptome of the giant reed, Arundo donax.</title>
        <authorList>
            <person name="Barrero R.A."/>
            <person name="Guerrero F.D."/>
            <person name="Moolhuijzen P."/>
            <person name="Goolsby J.A."/>
            <person name="Tidwell J."/>
            <person name="Bellgard S.E."/>
            <person name="Bellgard M.I."/>
        </authorList>
    </citation>
    <scope>NUCLEOTIDE SEQUENCE</scope>
    <source>
        <tissue evidence="2">Shoot tissue taken approximately 20 cm above the soil surface</tissue>
    </source>
</reference>
<protein>
    <submittedName>
        <fullName evidence="2">Uncharacterized protein</fullName>
    </submittedName>
</protein>
<evidence type="ECO:0000256" key="1">
    <source>
        <dbReference type="SAM" id="MobiDB-lite"/>
    </source>
</evidence>
<evidence type="ECO:0000313" key="2">
    <source>
        <dbReference type="EMBL" id="JAD40233.1"/>
    </source>
</evidence>
<reference evidence="2" key="1">
    <citation type="submission" date="2014-09" db="EMBL/GenBank/DDBJ databases">
        <authorList>
            <person name="Magalhaes I.L.F."/>
            <person name="Oliveira U."/>
            <person name="Santos F.R."/>
            <person name="Vidigal T.H.D.A."/>
            <person name="Brescovit A.D."/>
            <person name="Santos A.J."/>
        </authorList>
    </citation>
    <scope>NUCLEOTIDE SEQUENCE</scope>
    <source>
        <tissue evidence="2">Shoot tissue taken approximately 20 cm above the soil surface</tissue>
    </source>
</reference>
<dbReference type="AlphaFoldDB" id="A0A0A8ZRD1"/>